<dbReference type="AlphaFoldDB" id="A0A5B7JAN7"/>
<evidence type="ECO:0000313" key="1">
    <source>
        <dbReference type="EMBL" id="MPC91879.1"/>
    </source>
</evidence>
<comment type="caution">
    <text evidence="1">The sequence shown here is derived from an EMBL/GenBank/DDBJ whole genome shotgun (WGS) entry which is preliminary data.</text>
</comment>
<sequence>MLKHSPSLPLSVLHSAHMLMKAVCSVPLDLQKPATKRKESTKVLGLQQSVCTTPFLKLKHLHVFNTVLSRDKKRCFPRRHATGAVHPVRETQTLNALTNTQRTWATQPLIPPYTYKYHHSQTHKLHSPTPN</sequence>
<dbReference type="EMBL" id="VSRR010089313">
    <property type="protein sequence ID" value="MPC91879.1"/>
    <property type="molecule type" value="Genomic_DNA"/>
</dbReference>
<evidence type="ECO:0000313" key="2">
    <source>
        <dbReference type="Proteomes" id="UP000324222"/>
    </source>
</evidence>
<dbReference type="Proteomes" id="UP000324222">
    <property type="component" value="Unassembled WGS sequence"/>
</dbReference>
<name>A0A5B7JAN7_PORTR</name>
<gene>
    <name evidence="1" type="ORF">E2C01_086941</name>
</gene>
<accession>A0A5B7JAN7</accession>
<proteinExistence type="predicted"/>
<keyword evidence="2" id="KW-1185">Reference proteome</keyword>
<reference evidence="1 2" key="1">
    <citation type="submission" date="2019-05" db="EMBL/GenBank/DDBJ databases">
        <title>Another draft genome of Portunus trituberculatus and its Hox gene families provides insights of decapod evolution.</title>
        <authorList>
            <person name="Jeong J.-H."/>
            <person name="Song I."/>
            <person name="Kim S."/>
            <person name="Choi T."/>
            <person name="Kim D."/>
            <person name="Ryu S."/>
            <person name="Kim W."/>
        </authorList>
    </citation>
    <scope>NUCLEOTIDE SEQUENCE [LARGE SCALE GENOMIC DNA]</scope>
    <source>
        <tissue evidence="1">Muscle</tissue>
    </source>
</reference>
<protein>
    <submittedName>
        <fullName evidence="1">Uncharacterized protein</fullName>
    </submittedName>
</protein>
<organism evidence="1 2">
    <name type="scientific">Portunus trituberculatus</name>
    <name type="common">Swimming crab</name>
    <name type="synonym">Neptunus trituberculatus</name>
    <dbReference type="NCBI Taxonomy" id="210409"/>
    <lineage>
        <taxon>Eukaryota</taxon>
        <taxon>Metazoa</taxon>
        <taxon>Ecdysozoa</taxon>
        <taxon>Arthropoda</taxon>
        <taxon>Crustacea</taxon>
        <taxon>Multicrustacea</taxon>
        <taxon>Malacostraca</taxon>
        <taxon>Eumalacostraca</taxon>
        <taxon>Eucarida</taxon>
        <taxon>Decapoda</taxon>
        <taxon>Pleocyemata</taxon>
        <taxon>Brachyura</taxon>
        <taxon>Eubrachyura</taxon>
        <taxon>Portunoidea</taxon>
        <taxon>Portunidae</taxon>
        <taxon>Portuninae</taxon>
        <taxon>Portunus</taxon>
    </lineage>
</organism>